<dbReference type="Proteomes" id="UP001165124">
    <property type="component" value="Unassembled WGS sequence"/>
</dbReference>
<dbReference type="RefSeq" id="WP_067908805.1">
    <property type="nucleotide sequence ID" value="NZ_BSRZ01000005.1"/>
</dbReference>
<comment type="caution">
    <text evidence="1">The sequence shown here is derived from an EMBL/GenBank/DDBJ whole genome shotgun (WGS) entry which is preliminary data.</text>
</comment>
<organism evidence="1 2">
    <name type="scientific">Actinomadura rubrobrunea</name>
    <dbReference type="NCBI Taxonomy" id="115335"/>
    <lineage>
        <taxon>Bacteria</taxon>
        <taxon>Bacillati</taxon>
        <taxon>Actinomycetota</taxon>
        <taxon>Actinomycetes</taxon>
        <taxon>Streptosporangiales</taxon>
        <taxon>Thermomonosporaceae</taxon>
        <taxon>Actinomadura</taxon>
    </lineage>
</organism>
<evidence type="ECO:0000313" key="2">
    <source>
        <dbReference type="Proteomes" id="UP001165124"/>
    </source>
</evidence>
<proteinExistence type="predicted"/>
<keyword evidence="2" id="KW-1185">Reference proteome</keyword>
<dbReference type="AlphaFoldDB" id="A0A9W6PWJ1"/>
<name>A0A9W6PWJ1_9ACTN</name>
<reference evidence="1" key="1">
    <citation type="submission" date="2023-02" db="EMBL/GenBank/DDBJ databases">
        <title>Actinomadura rubrobrunea NBRC 14622.</title>
        <authorList>
            <person name="Ichikawa N."/>
            <person name="Sato H."/>
            <person name="Tonouchi N."/>
        </authorList>
    </citation>
    <scope>NUCLEOTIDE SEQUENCE</scope>
    <source>
        <strain evidence="1">NBRC 14622</strain>
    </source>
</reference>
<evidence type="ECO:0000313" key="1">
    <source>
        <dbReference type="EMBL" id="GLW64296.1"/>
    </source>
</evidence>
<accession>A0A9W6PWJ1</accession>
<protein>
    <submittedName>
        <fullName evidence="1">Uncharacterized protein</fullName>
    </submittedName>
</protein>
<sequence>MRPLAHLADRDDAVAFDAFDILTSPALRDVARGPLHRARHAGRPCYAPMGQRWCDDCEATFDDLRLSAFQRLRSALKGPIPTTRSGEPVRELVLLRTHVTSPQAQYEDTAALAPALRRRPSKREHPWLRAARAQLVHYPVRYLEERTRRADAVQRGAAAHPDRDLRQAAWAAPLRSDPVMLDMLIYAVFAVRRGTTTLFEVPDDLRQRHDLSRAEATWRLRDALIALRKTNPAFYHANIDDLTLGPTVDQAIDPQTLLEQAGDREVSRSRLRKILADPTTGAAYRAIIKSICEADRAHPTVPVQTAARSLHLTPEKAHDLINQLAREVAKAGLDWTIQLAETS</sequence>
<gene>
    <name evidence="1" type="ORF">Arub01_25400</name>
</gene>
<dbReference type="EMBL" id="BSRZ01000005">
    <property type="protein sequence ID" value="GLW64296.1"/>
    <property type="molecule type" value="Genomic_DNA"/>
</dbReference>